<dbReference type="EMBL" id="JBIASD010000052">
    <property type="protein sequence ID" value="MFF3671711.1"/>
    <property type="molecule type" value="Genomic_DNA"/>
</dbReference>
<sequence length="116" mass="12880">MPNLKLDSKLLKSVQRVLEPHGARMGQLGSSMVAIVEFTTTKRVDVVDDETEPVRYLQITGLEVATREQEDALRNAQQAMFQLRTAHGTLEEIYSTEDAERKLRLLPGTILAGGEG</sequence>
<name>A0ABW6T351_9ACTN</name>
<keyword evidence="2" id="KW-1185">Reference proteome</keyword>
<reference evidence="1 2" key="1">
    <citation type="submission" date="2024-10" db="EMBL/GenBank/DDBJ databases">
        <title>The Natural Products Discovery Center: Release of the First 8490 Sequenced Strains for Exploring Actinobacteria Biosynthetic Diversity.</title>
        <authorList>
            <person name="Kalkreuter E."/>
            <person name="Kautsar S.A."/>
            <person name="Yang D."/>
            <person name="Bader C.D."/>
            <person name="Teijaro C.N."/>
            <person name="Fluegel L."/>
            <person name="Davis C.M."/>
            <person name="Simpson J.R."/>
            <person name="Lauterbach L."/>
            <person name="Steele A.D."/>
            <person name="Gui C."/>
            <person name="Meng S."/>
            <person name="Li G."/>
            <person name="Viehrig K."/>
            <person name="Ye F."/>
            <person name="Su P."/>
            <person name="Kiefer A.F."/>
            <person name="Nichols A."/>
            <person name="Cepeda A.J."/>
            <person name="Yan W."/>
            <person name="Fan B."/>
            <person name="Jiang Y."/>
            <person name="Adhikari A."/>
            <person name="Zheng C.-J."/>
            <person name="Schuster L."/>
            <person name="Cowan T.M."/>
            <person name="Smanski M.J."/>
            <person name="Chevrette M.G."/>
            <person name="De Carvalho L.P.S."/>
            <person name="Shen B."/>
        </authorList>
    </citation>
    <scope>NUCLEOTIDE SEQUENCE [LARGE SCALE GENOMIC DNA]</scope>
    <source>
        <strain evidence="1 2">NPDC002173</strain>
    </source>
</reference>
<gene>
    <name evidence="1" type="ORF">ACFYXI_39620</name>
</gene>
<comment type="caution">
    <text evidence="1">The sequence shown here is derived from an EMBL/GenBank/DDBJ whole genome shotgun (WGS) entry which is preliminary data.</text>
</comment>
<dbReference type="RefSeq" id="WP_387417878.1">
    <property type="nucleotide sequence ID" value="NZ_JBIASD010000052.1"/>
</dbReference>
<evidence type="ECO:0000313" key="1">
    <source>
        <dbReference type="EMBL" id="MFF3671711.1"/>
    </source>
</evidence>
<protein>
    <submittedName>
        <fullName evidence="1">Uncharacterized protein</fullName>
    </submittedName>
</protein>
<evidence type="ECO:0000313" key="2">
    <source>
        <dbReference type="Proteomes" id="UP001602013"/>
    </source>
</evidence>
<proteinExistence type="predicted"/>
<accession>A0ABW6T351</accession>
<dbReference type="Proteomes" id="UP001602013">
    <property type="component" value="Unassembled WGS sequence"/>
</dbReference>
<organism evidence="1 2">
    <name type="scientific">Microtetraspora malaysiensis</name>
    <dbReference type="NCBI Taxonomy" id="161358"/>
    <lineage>
        <taxon>Bacteria</taxon>
        <taxon>Bacillati</taxon>
        <taxon>Actinomycetota</taxon>
        <taxon>Actinomycetes</taxon>
        <taxon>Streptosporangiales</taxon>
        <taxon>Streptosporangiaceae</taxon>
        <taxon>Microtetraspora</taxon>
    </lineage>
</organism>